<reference evidence="2" key="1">
    <citation type="submission" date="2019-08" db="EMBL/GenBank/DDBJ databases">
        <authorList>
            <person name="Kucharzyk K."/>
            <person name="Murdoch R.W."/>
            <person name="Higgins S."/>
            <person name="Loffler F."/>
        </authorList>
    </citation>
    <scope>NUCLEOTIDE SEQUENCE</scope>
</reference>
<proteinExistence type="predicted"/>
<name>A0A645H5F7_9ZZZZ</name>
<comment type="caution">
    <text evidence="2">The sequence shown here is derived from an EMBL/GenBank/DDBJ whole genome shotgun (WGS) entry which is preliminary data.</text>
</comment>
<accession>A0A645H5F7</accession>
<evidence type="ECO:0000313" key="2">
    <source>
        <dbReference type="EMBL" id="MPN33289.1"/>
    </source>
</evidence>
<sequence>MSSDDKLEQAIRRFVEKDDSDTFQKIREYLYEHPNSTVLDVAAATNIPRGKILRYVKEGKLIDNSAPIKEVVEPRAIYSDNPSESRHKPKTNFRRSGRRR</sequence>
<feature type="compositionally biased region" description="Basic residues" evidence="1">
    <location>
        <begin position="87"/>
        <end position="100"/>
    </location>
</feature>
<evidence type="ECO:0000256" key="1">
    <source>
        <dbReference type="SAM" id="MobiDB-lite"/>
    </source>
</evidence>
<feature type="region of interest" description="Disordered" evidence="1">
    <location>
        <begin position="77"/>
        <end position="100"/>
    </location>
</feature>
<protein>
    <submittedName>
        <fullName evidence="2">Uncharacterized protein</fullName>
    </submittedName>
</protein>
<gene>
    <name evidence="2" type="ORF">SDC9_180774</name>
</gene>
<dbReference type="EMBL" id="VSSQ01085721">
    <property type="protein sequence ID" value="MPN33289.1"/>
    <property type="molecule type" value="Genomic_DNA"/>
</dbReference>
<organism evidence="2">
    <name type="scientific">bioreactor metagenome</name>
    <dbReference type="NCBI Taxonomy" id="1076179"/>
    <lineage>
        <taxon>unclassified sequences</taxon>
        <taxon>metagenomes</taxon>
        <taxon>ecological metagenomes</taxon>
    </lineage>
</organism>
<dbReference type="AlphaFoldDB" id="A0A645H5F7"/>